<dbReference type="AlphaFoldDB" id="A0A383A7S8"/>
<feature type="non-terminal residue" evidence="1">
    <location>
        <position position="26"/>
    </location>
</feature>
<accession>A0A383A7S8</accession>
<name>A0A383A7S8_9ZZZZ</name>
<gene>
    <name evidence="1" type="ORF">METZ01_LOCUS455942</name>
</gene>
<sequence>MEKYFNKLNDYLFTKICNDEIIKTSM</sequence>
<evidence type="ECO:0000313" key="1">
    <source>
        <dbReference type="EMBL" id="SVE03088.1"/>
    </source>
</evidence>
<reference evidence="1" key="1">
    <citation type="submission" date="2018-05" db="EMBL/GenBank/DDBJ databases">
        <authorList>
            <person name="Lanie J.A."/>
            <person name="Ng W.-L."/>
            <person name="Kazmierczak K.M."/>
            <person name="Andrzejewski T.M."/>
            <person name="Davidsen T.M."/>
            <person name="Wayne K.J."/>
            <person name="Tettelin H."/>
            <person name="Glass J.I."/>
            <person name="Rusch D."/>
            <person name="Podicherti R."/>
            <person name="Tsui H.-C.T."/>
            <person name="Winkler M.E."/>
        </authorList>
    </citation>
    <scope>NUCLEOTIDE SEQUENCE</scope>
</reference>
<protein>
    <submittedName>
        <fullName evidence="1">Uncharacterized protein</fullName>
    </submittedName>
</protein>
<proteinExistence type="predicted"/>
<organism evidence="1">
    <name type="scientific">marine metagenome</name>
    <dbReference type="NCBI Taxonomy" id="408172"/>
    <lineage>
        <taxon>unclassified sequences</taxon>
        <taxon>metagenomes</taxon>
        <taxon>ecological metagenomes</taxon>
    </lineage>
</organism>
<dbReference type="EMBL" id="UINC01189412">
    <property type="protein sequence ID" value="SVE03088.1"/>
    <property type="molecule type" value="Genomic_DNA"/>
</dbReference>